<dbReference type="InParanoid" id="A0A1Y2DY84"/>
<dbReference type="GeneID" id="63780092"/>
<sequence length="88" mass="9992">MFESNDGFTSTFNRVRGPWEPEDYYGERFSTAFTQSFKDTLSQGPKKYYLVTEDEFIAKAMSVHFTALQAKPKVQAEAGANSGNDWYG</sequence>
<evidence type="ECO:0000313" key="1">
    <source>
        <dbReference type="EMBL" id="ORY64262.1"/>
    </source>
</evidence>
<keyword evidence="2" id="KW-1185">Reference proteome</keyword>
<organism evidence="1 2">
    <name type="scientific">Pseudomassariella vexata</name>
    <dbReference type="NCBI Taxonomy" id="1141098"/>
    <lineage>
        <taxon>Eukaryota</taxon>
        <taxon>Fungi</taxon>
        <taxon>Dikarya</taxon>
        <taxon>Ascomycota</taxon>
        <taxon>Pezizomycotina</taxon>
        <taxon>Sordariomycetes</taxon>
        <taxon>Xylariomycetidae</taxon>
        <taxon>Amphisphaeriales</taxon>
        <taxon>Pseudomassariaceae</taxon>
        <taxon>Pseudomassariella</taxon>
    </lineage>
</organism>
<protein>
    <submittedName>
        <fullName evidence="1">Uncharacterized protein</fullName>
    </submittedName>
</protein>
<evidence type="ECO:0000313" key="2">
    <source>
        <dbReference type="Proteomes" id="UP000193689"/>
    </source>
</evidence>
<dbReference type="EMBL" id="MCFJ01000007">
    <property type="protein sequence ID" value="ORY64262.1"/>
    <property type="molecule type" value="Genomic_DNA"/>
</dbReference>
<reference evidence="1 2" key="1">
    <citation type="submission" date="2016-07" db="EMBL/GenBank/DDBJ databases">
        <title>Pervasive Adenine N6-methylation of Active Genes in Fungi.</title>
        <authorList>
            <consortium name="DOE Joint Genome Institute"/>
            <person name="Mondo S.J."/>
            <person name="Dannebaum R.O."/>
            <person name="Kuo R.C."/>
            <person name="Labutti K."/>
            <person name="Haridas S."/>
            <person name="Kuo A."/>
            <person name="Salamov A."/>
            <person name="Ahrendt S.R."/>
            <person name="Lipzen A."/>
            <person name="Sullivan W."/>
            <person name="Andreopoulos W.B."/>
            <person name="Clum A."/>
            <person name="Lindquist E."/>
            <person name="Daum C."/>
            <person name="Ramamoorthy G.K."/>
            <person name="Gryganskyi A."/>
            <person name="Culley D."/>
            <person name="Magnuson J.K."/>
            <person name="James T.Y."/>
            <person name="O'Malley M.A."/>
            <person name="Stajich J.E."/>
            <person name="Spatafora J.W."/>
            <person name="Visel A."/>
            <person name="Grigoriev I.V."/>
        </authorList>
    </citation>
    <scope>NUCLEOTIDE SEQUENCE [LARGE SCALE GENOMIC DNA]</scope>
    <source>
        <strain evidence="1 2">CBS 129021</strain>
    </source>
</reference>
<dbReference type="AlphaFoldDB" id="A0A1Y2DY84"/>
<accession>A0A1Y2DY84</accession>
<gene>
    <name evidence="1" type="ORF">BCR38DRAFT_485400</name>
</gene>
<comment type="caution">
    <text evidence="1">The sequence shown here is derived from an EMBL/GenBank/DDBJ whole genome shotgun (WGS) entry which is preliminary data.</text>
</comment>
<dbReference type="Proteomes" id="UP000193689">
    <property type="component" value="Unassembled WGS sequence"/>
</dbReference>
<proteinExistence type="predicted"/>
<dbReference type="RefSeq" id="XP_040715676.1">
    <property type="nucleotide sequence ID" value="XM_040863880.1"/>
</dbReference>
<name>A0A1Y2DY84_9PEZI</name>
<dbReference type="STRING" id="1141098.A0A1Y2DY84"/>